<dbReference type="EMBL" id="JASPKZ010004953">
    <property type="protein sequence ID" value="KAJ9589297.1"/>
    <property type="molecule type" value="Genomic_DNA"/>
</dbReference>
<dbReference type="GO" id="GO:0000779">
    <property type="term" value="C:condensed chromosome, centromeric region"/>
    <property type="evidence" value="ECO:0007669"/>
    <property type="project" value="TreeGrafter"/>
</dbReference>
<dbReference type="InterPro" id="IPR016024">
    <property type="entry name" value="ARM-type_fold"/>
</dbReference>
<name>A0AAD7ZYW5_DIPPU</name>
<reference evidence="2" key="1">
    <citation type="journal article" date="2023" name="IScience">
        <title>Live-bearing cockroach genome reveals convergent evolutionary mechanisms linked to viviparity in insects and beyond.</title>
        <authorList>
            <person name="Fouks B."/>
            <person name="Harrison M.C."/>
            <person name="Mikhailova A.A."/>
            <person name="Marchal E."/>
            <person name="English S."/>
            <person name="Carruthers M."/>
            <person name="Jennings E.C."/>
            <person name="Chiamaka E.L."/>
            <person name="Frigard R.A."/>
            <person name="Pippel M."/>
            <person name="Attardo G.M."/>
            <person name="Benoit J.B."/>
            <person name="Bornberg-Bauer E."/>
            <person name="Tobe S.S."/>
        </authorList>
    </citation>
    <scope>NUCLEOTIDE SEQUENCE</scope>
    <source>
        <strain evidence="2">Stay&amp;Tobe</strain>
    </source>
</reference>
<dbReference type="InterPro" id="IPR011989">
    <property type="entry name" value="ARM-like"/>
</dbReference>
<keyword evidence="3" id="KW-1185">Reference proteome</keyword>
<dbReference type="GO" id="GO:0010032">
    <property type="term" value="P:meiotic chromosome condensation"/>
    <property type="evidence" value="ECO:0007669"/>
    <property type="project" value="TreeGrafter"/>
</dbReference>
<dbReference type="Proteomes" id="UP001233999">
    <property type="component" value="Unassembled WGS sequence"/>
</dbReference>
<organism evidence="2 3">
    <name type="scientific">Diploptera punctata</name>
    <name type="common">Pacific beetle cockroach</name>
    <dbReference type="NCBI Taxonomy" id="6984"/>
    <lineage>
        <taxon>Eukaryota</taxon>
        <taxon>Metazoa</taxon>
        <taxon>Ecdysozoa</taxon>
        <taxon>Arthropoda</taxon>
        <taxon>Hexapoda</taxon>
        <taxon>Insecta</taxon>
        <taxon>Pterygota</taxon>
        <taxon>Neoptera</taxon>
        <taxon>Polyneoptera</taxon>
        <taxon>Dictyoptera</taxon>
        <taxon>Blattodea</taxon>
        <taxon>Blaberoidea</taxon>
        <taxon>Blaberidae</taxon>
        <taxon>Diplopterinae</taxon>
        <taxon>Diploptera</taxon>
    </lineage>
</organism>
<evidence type="ECO:0000313" key="2">
    <source>
        <dbReference type="EMBL" id="KAJ9589297.1"/>
    </source>
</evidence>
<dbReference type="InterPro" id="IPR026003">
    <property type="entry name" value="Cohesin_HEAT"/>
</dbReference>
<feature type="non-terminal residue" evidence="2">
    <location>
        <position position="1"/>
    </location>
</feature>
<dbReference type="PANTHER" id="PTHR14222">
    <property type="entry name" value="CONDENSIN"/>
    <property type="match status" value="1"/>
</dbReference>
<dbReference type="Gene3D" id="1.25.10.10">
    <property type="entry name" value="Leucine-rich Repeat Variant"/>
    <property type="match status" value="2"/>
</dbReference>
<dbReference type="Pfam" id="PF12765">
    <property type="entry name" value="Cohesin_HEAT"/>
    <property type="match status" value="1"/>
</dbReference>
<dbReference type="PANTHER" id="PTHR14222:SF1">
    <property type="entry name" value="CONDENSIN-2 COMPLEX SUBUNIT D3"/>
    <property type="match status" value="1"/>
</dbReference>
<comment type="caution">
    <text evidence="2">The sequence shown here is derived from an EMBL/GenBank/DDBJ whole genome shotgun (WGS) entry which is preliminary data.</text>
</comment>
<keyword evidence="1" id="KW-0226">DNA condensation</keyword>
<evidence type="ECO:0000313" key="3">
    <source>
        <dbReference type="Proteomes" id="UP001233999"/>
    </source>
</evidence>
<dbReference type="InterPro" id="IPR026971">
    <property type="entry name" value="CND1/NCAPD3"/>
</dbReference>
<reference evidence="2" key="2">
    <citation type="submission" date="2023-05" db="EMBL/GenBank/DDBJ databases">
        <authorList>
            <person name="Fouks B."/>
        </authorList>
    </citation>
    <scope>NUCLEOTIDE SEQUENCE</scope>
    <source>
        <strain evidence="2">Stay&amp;Tobe</strain>
        <tissue evidence="2">Testes</tissue>
    </source>
</reference>
<dbReference type="SUPFAM" id="SSF48371">
    <property type="entry name" value="ARM repeat"/>
    <property type="match status" value="1"/>
</dbReference>
<dbReference type="GO" id="GO:0042393">
    <property type="term" value="F:histone binding"/>
    <property type="evidence" value="ECO:0007669"/>
    <property type="project" value="TreeGrafter"/>
</dbReference>
<evidence type="ECO:0000256" key="1">
    <source>
        <dbReference type="ARBA" id="ARBA00023067"/>
    </source>
</evidence>
<proteinExistence type="predicted"/>
<sequence>MEVINAINSLKLDRLDADFVKNVWDEEFEIDAVLPDEYMELVESWDITIFNEIITAVDKWQMDDSTPNVEEKTWKELSELNLDHKALLTILWYFIVNGQESKTGIDAKYGSLRAATLYLKLLAVSGSRVYHAFHPSLCLKTISVLKHGIIISAKHKKNHKKQSGGGKLNTAFGNDFNDIGSNLHGKEMVCFINELVITVETLKSFVIKFSLQSNEDLLEEVIERLAEITRIEVNTSNFMTYRSSNKSQADVALSTLSYTAYETLKSLCTSDHGEVEETLILIMKHLLPGVLLTDNELSFREQCIVREHTVHFVKYLLTLLGEVTFRGITLLIHNIFTKIGDRAETRQKGKESIVDIMLVLPNKQYKNLVKWLFDCCHCDRASFRLLALEIIAQLLHDHKEPVRESIHENNENAENMSTEFDVDINNVNENYTEDTEMEDDSSANPPSTVKDILLHKYMLAVIFARFRDSSSSVRTKALGLLVQCMKSDNMVVRSLMNEIFVLNQQIESSERGFLNYKQLQAALKNKSNVDPLPSAGMILSELKNLTSDNKVYVRKAALQTLENIMTVNRSWLTGNILKIMGLCCRDPAVSIRKEMVQILSDLLLRYPDDQELIKVWAKSVVPLVFDQEGKLQECVLKVISLNALTGLRD</sequence>
<gene>
    <name evidence="2" type="ORF">L9F63_017490</name>
</gene>
<dbReference type="GO" id="GO:0007076">
    <property type="term" value="P:mitotic chromosome condensation"/>
    <property type="evidence" value="ECO:0007669"/>
    <property type="project" value="InterPro"/>
</dbReference>
<dbReference type="AlphaFoldDB" id="A0AAD7ZYW5"/>
<dbReference type="GO" id="GO:0000796">
    <property type="term" value="C:condensin complex"/>
    <property type="evidence" value="ECO:0007669"/>
    <property type="project" value="TreeGrafter"/>
</dbReference>
<accession>A0AAD7ZYW5</accession>
<protein>
    <submittedName>
        <fullName evidence="2">Uncharacterized protein</fullName>
    </submittedName>
</protein>